<dbReference type="AlphaFoldDB" id="J4UGM7"/>
<dbReference type="InterPro" id="IPR022127">
    <property type="entry name" value="STIMATE/YPL162C"/>
</dbReference>
<dbReference type="Proteomes" id="UP000002748">
    <property type="component" value="Unassembled WGS sequence"/>
</dbReference>
<keyword evidence="2" id="KW-0472">Membrane</keyword>
<dbReference type="Pfam" id="PF12400">
    <property type="entry name" value="STIMATE"/>
    <property type="match status" value="1"/>
</dbReference>
<comment type="caution">
    <text evidence="3">The sequence shown here is derived from an EMBL/GenBank/DDBJ whole genome shotgun (WGS) entry which is preliminary data.</text>
</comment>
<feature type="compositionally biased region" description="Basic and acidic residues" evidence="1">
    <location>
        <begin position="314"/>
        <end position="334"/>
    </location>
</feature>
<dbReference type="GO" id="GO:0016020">
    <property type="term" value="C:membrane"/>
    <property type="evidence" value="ECO:0007669"/>
    <property type="project" value="TreeGrafter"/>
</dbReference>
<dbReference type="OrthoDB" id="431202at2759"/>
<reference evidence="3 4" key="1">
    <citation type="journal article" date="2012" name="Eukaryot. Cell">
        <title>Draft genome sequence of CBS 2479, the standard type strain of Trichosporon asahii.</title>
        <authorList>
            <person name="Yang R.Y."/>
            <person name="Li H.T."/>
            <person name="Zhu H."/>
            <person name="Zhou G.P."/>
            <person name="Wang M."/>
            <person name="Wang L."/>
        </authorList>
    </citation>
    <scope>NUCLEOTIDE SEQUENCE [LARGE SCALE GENOMIC DNA]</scope>
    <source>
        <strain evidence="4">ATCC 90039 / CBS 2479 / JCM 2466 / KCTC 7840 / NCYC 2677 / UAMH 7654</strain>
    </source>
</reference>
<gene>
    <name evidence="3" type="ORF">A1Q1_08177</name>
</gene>
<evidence type="ECO:0000256" key="2">
    <source>
        <dbReference type="SAM" id="Phobius"/>
    </source>
</evidence>
<feature type="transmembrane region" description="Helical" evidence="2">
    <location>
        <begin position="27"/>
        <end position="49"/>
    </location>
</feature>
<organism evidence="3 4">
    <name type="scientific">Trichosporon asahii var. asahii (strain ATCC 90039 / CBS 2479 / JCM 2466 / KCTC 7840 / NBRC 103889/ NCYC 2677 / UAMH 7654)</name>
    <name type="common">Yeast</name>
    <dbReference type="NCBI Taxonomy" id="1186058"/>
    <lineage>
        <taxon>Eukaryota</taxon>
        <taxon>Fungi</taxon>
        <taxon>Dikarya</taxon>
        <taxon>Basidiomycota</taxon>
        <taxon>Agaricomycotina</taxon>
        <taxon>Tremellomycetes</taxon>
        <taxon>Trichosporonales</taxon>
        <taxon>Trichosporonaceae</taxon>
        <taxon>Trichosporon</taxon>
    </lineage>
</organism>
<sequence>MNDTVAPVEVPRLEPPPPDPTAERCHLLGPTALIVQALMGVFVIGSLVVKRHLEKRKRPWRVWALDVAKQLVGQGVIHMLNILQISFVIADADAANPNNPCSVYFLNILIDTTLGVGIIYLALKGFTSLFIKHFGPDSYVTGHYGVPPQMSIWLRQLQPYLLAVVAMKLVVLLPLTLPGISGELIRAGQSILGALPADVQVVFVLSIFPLIMNVLQFCLIDQLIKAGKHAEGHPEEMDMGESYRPLPTSSSRDPELGLETRRASSSRGHSKPPSRSGSVLFSEPEEEPLYGDSSRSPKSKPKVPSIAGSFWSRRTGDTDAEEVRPEHFELDRRSSTASLQSLR</sequence>
<name>J4UGM7_TRIAS</name>
<accession>J4UGM7</accession>
<dbReference type="HOGENOM" id="CLU_809383_0_0_1"/>
<feature type="transmembrane region" description="Helical" evidence="2">
    <location>
        <begin position="160"/>
        <end position="181"/>
    </location>
</feature>
<dbReference type="PANTHER" id="PTHR31735">
    <property type="entry name" value="VACUOLAR MEMBRANE PROTEIN YPL162C"/>
    <property type="match status" value="1"/>
</dbReference>
<dbReference type="KEGG" id="tasa:A1Q1_08177"/>
<dbReference type="GeneID" id="25991689"/>
<evidence type="ECO:0000313" key="3">
    <source>
        <dbReference type="EMBL" id="EJT50625.1"/>
    </source>
</evidence>
<feature type="transmembrane region" description="Helical" evidence="2">
    <location>
        <begin position="201"/>
        <end position="220"/>
    </location>
</feature>
<feature type="compositionally biased region" description="Basic and acidic residues" evidence="1">
    <location>
        <begin position="252"/>
        <end position="262"/>
    </location>
</feature>
<dbReference type="VEuPathDB" id="FungiDB:A1Q1_08177"/>
<feature type="region of interest" description="Disordered" evidence="1">
    <location>
        <begin position="231"/>
        <end position="343"/>
    </location>
</feature>
<dbReference type="RefSeq" id="XP_014181799.1">
    <property type="nucleotide sequence ID" value="XM_014326324.1"/>
</dbReference>
<feature type="region of interest" description="Disordered" evidence="1">
    <location>
        <begin position="1"/>
        <end position="20"/>
    </location>
</feature>
<evidence type="ECO:0000256" key="1">
    <source>
        <dbReference type="SAM" id="MobiDB-lite"/>
    </source>
</evidence>
<dbReference type="PANTHER" id="PTHR31735:SF1">
    <property type="entry name" value="VACUOLAR MEMBRANE PROTEIN YPL162C"/>
    <property type="match status" value="1"/>
</dbReference>
<proteinExistence type="predicted"/>
<feature type="compositionally biased region" description="Polar residues" evidence="1">
    <location>
        <begin position="263"/>
        <end position="279"/>
    </location>
</feature>
<feature type="transmembrane region" description="Helical" evidence="2">
    <location>
        <begin position="102"/>
        <end position="123"/>
    </location>
</feature>
<dbReference type="EMBL" id="ALBS01000096">
    <property type="protein sequence ID" value="EJT50625.1"/>
    <property type="molecule type" value="Genomic_DNA"/>
</dbReference>
<protein>
    <submittedName>
        <fullName evidence="3">Vacuolar membrane protein</fullName>
    </submittedName>
</protein>
<keyword evidence="2" id="KW-0812">Transmembrane</keyword>
<keyword evidence="2" id="KW-1133">Transmembrane helix</keyword>
<feature type="transmembrane region" description="Helical" evidence="2">
    <location>
        <begin position="70"/>
        <end position="90"/>
    </location>
</feature>
<evidence type="ECO:0000313" key="4">
    <source>
        <dbReference type="Proteomes" id="UP000002748"/>
    </source>
</evidence>